<feature type="transmembrane region" description="Helical" evidence="1">
    <location>
        <begin position="386"/>
        <end position="405"/>
    </location>
</feature>
<comment type="caution">
    <text evidence="2">The sequence shown here is derived from an EMBL/GenBank/DDBJ whole genome shotgun (WGS) entry which is preliminary data.</text>
</comment>
<feature type="transmembrane region" description="Helical" evidence="1">
    <location>
        <begin position="135"/>
        <end position="159"/>
    </location>
</feature>
<feature type="transmembrane region" description="Helical" evidence="1">
    <location>
        <begin position="355"/>
        <end position="379"/>
    </location>
</feature>
<evidence type="ECO:0000313" key="3">
    <source>
        <dbReference type="Proteomes" id="UP000295135"/>
    </source>
</evidence>
<evidence type="ECO:0000256" key="1">
    <source>
        <dbReference type="SAM" id="Phobius"/>
    </source>
</evidence>
<sequence length="439" mass="48303">MMGVVTRRLFPLIMLGILLVLAVTALHALAWWLAPFHSAHPEAPAWYGILLFQGTLIGSIWLGFLLVSKRQQPYAFDYAETFRKMPCHWILAISVSGLVFHLIAKASLFESISLSCFTQLRSAWMAHDRSTDPTWLRMFSMLGYVGAHFTMPGLLICALKITLGRQYWKTWLSFIGLTMVITIFAGVIVSRTIMVTALTMVCFGVLLALFGKAKLDARRLRTGMLSVVFFMAVVAIFNHQIFKSKIACSATTTEQYVMANLADTGVTISGIREDGRVAPSFGLHSSILPTLHYLNHGIWNYAMILDTRQRGAPVLLAFMSAYLSRLGLMSNPEGNTTRIYSQGGATLPGASYHDFGYPGLLVVAVFTAAMWVAGVYLLLRGGASSLFGLTLVVGAGLTIVLSLLFVAPATISYPFTIFAFFVCAIHEWLSSRIRKARSG</sequence>
<dbReference type="RefSeq" id="WP_207899556.1">
    <property type="nucleotide sequence ID" value="NZ_SLZY01000005.1"/>
</dbReference>
<proteinExistence type="predicted"/>
<organism evidence="2 3">
    <name type="scientific">Sulfuritortus calidifontis</name>
    <dbReference type="NCBI Taxonomy" id="1914471"/>
    <lineage>
        <taxon>Bacteria</taxon>
        <taxon>Pseudomonadati</taxon>
        <taxon>Pseudomonadota</taxon>
        <taxon>Betaproteobacteria</taxon>
        <taxon>Nitrosomonadales</taxon>
        <taxon>Thiobacillaceae</taxon>
        <taxon>Sulfuritortus</taxon>
    </lineage>
</organism>
<keyword evidence="1" id="KW-1133">Transmembrane helix</keyword>
<dbReference type="Proteomes" id="UP000295135">
    <property type="component" value="Unassembled WGS sequence"/>
</dbReference>
<keyword evidence="3" id="KW-1185">Reference proteome</keyword>
<feature type="transmembrane region" description="Helical" evidence="1">
    <location>
        <begin position="171"/>
        <end position="188"/>
    </location>
</feature>
<name>A0A4R3JW91_9PROT</name>
<evidence type="ECO:0000313" key="2">
    <source>
        <dbReference type="EMBL" id="TCS72484.1"/>
    </source>
</evidence>
<dbReference type="AlphaFoldDB" id="A0A4R3JW91"/>
<gene>
    <name evidence="2" type="ORF">EDC61_105139</name>
</gene>
<keyword evidence="1" id="KW-0472">Membrane</keyword>
<feature type="transmembrane region" description="Helical" evidence="1">
    <location>
        <begin position="45"/>
        <end position="67"/>
    </location>
</feature>
<feature type="transmembrane region" description="Helical" evidence="1">
    <location>
        <begin position="87"/>
        <end position="104"/>
    </location>
</feature>
<feature type="transmembrane region" description="Helical" evidence="1">
    <location>
        <begin position="12"/>
        <end position="33"/>
    </location>
</feature>
<feature type="transmembrane region" description="Helical" evidence="1">
    <location>
        <begin position="411"/>
        <end position="429"/>
    </location>
</feature>
<accession>A0A4R3JW91</accession>
<feature type="transmembrane region" description="Helical" evidence="1">
    <location>
        <begin position="194"/>
        <end position="211"/>
    </location>
</feature>
<protein>
    <recommendedName>
        <fullName evidence="4">Oligosaccharide repeat unit polymerase</fullName>
    </recommendedName>
</protein>
<keyword evidence="1" id="KW-0812">Transmembrane</keyword>
<dbReference type="EMBL" id="SLZY01000005">
    <property type="protein sequence ID" value="TCS72484.1"/>
    <property type="molecule type" value="Genomic_DNA"/>
</dbReference>
<feature type="transmembrane region" description="Helical" evidence="1">
    <location>
        <begin position="223"/>
        <end position="242"/>
    </location>
</feature>
<reference evidence="2 3" key="1">
    <citation type="submission" date="2019-03" db="EMBL/GenBank/DDBJ databases">
        <title>Genomic Encyclopedia of Type Strains, Phase IV (KMG-IV): sequencing the most valuable type-strain genomes for metagenomic binning, comparative biology and taxonomic classification.</title>
        <authorList>
            <person name="Goeker M."/>
        </authorList>
    </citation>
    <scope>NUCLEOTIDE SEQUENCE [LARGE SCALE GENOMIC DNA]</scope>
    <source>
        <strain evidence="2 3">DSM 103923</strain>
    </source>
</reference>
<evidence type="ECO:0008006" key="4">
    <source>
        <dbReference type="Google" id="ProtNLM"/>
    </source>
</evidence>